<dbReference type="EMBL" id="CP141888">
    <property type="protein sequence ID" value="WRT68880.1"/>
    <property type="molecule type" value="Genomic_DNA"/>
</dbReference>
<reference evidence="2 3" key="1">
    <citation type="submission" date="2024-01" db="EMBL/GenBank/DDBJ databases">
        <title>Comparative genomics of Cryptococcus and Kwoniella reveals pathogenesis evolution and contrasting modes of karyotype evolution via chromosome fusion or intercentromeric recombination.</title>
        <authorList>
            <person name="Coelho M.A."/>
            <person name="David-Palma M."/>
            <person name="Shea T."/>
            <person name="Bowers K."/>
            <person name="McGinley-Smith S."/>
            <person name="Mohammad A.W."/>
            <person name="Gnirke A."/>
            <person name="Yurkov A.M."/>
            <person name="Nowrousian M."/>
            <person name="Sun S."/>
            <person name="Cuomo C.A."/>
            <person name="Heitman J."/>
        </authorList>
    </citation>
    <scope>NUCLEOTIDE SEQUENCE [LARGE SCALE GENOMIC DNA]</scope>
    <source>
        <strain evidence="2">CBS 11374</strain>
    </source>
</reference>
<dbReference type="GeneID" id="87957991"/>
<dbReference type="Gene3D" id="3.30.160.20">
    <property type="match status" value="1"/>
</dbReference>
<dbReference type="PROSITE" id="PS50142">
    <property type="entry name" value="RNASE_3_2"/>
    <property type="match status" value="1"/>
</dbReference>
<keyword evidence="3" id="KW-1185">Reference proteome</keyword>
<evidence type="ECO:0000313" key="3">
    <source>
        <dbReference type="Proteomes" id="UP001329825"/>
    </source>
</evidence>
<organism evidence="2 3">
    <name type="scientific">Kwoniella shivajii</name>
    <dbReference type="NCBI Taxonomy" id="564305"/>
    <lineage>
        <taxon>Eukaryota</taxon>
        <taxon>Fungi</taxon>
        <taxon>Dikarya</taxon>
        <taxon>Basidiomycota</taxon>
        <taxon>Agaricomycotina</taxon>
        <taxon>Tremellomycetes</taxon>
        <taxon>Tremellales</taxon>
        <taxon>Cryptococcaceae</taxon>
        <taxon>Kwoniella</taxon>
    </lineage>
</organism>
<name>A0ABZ1D4Q1_9TREE</name>
<dbReference type="Gene3D" id="1.10.1520.10">
    <property type="entry name" value="Ribonuclease III domain"/>
    <property type="match status" value="1"/>
</dbReference>
<accession>A0ABZ1D4Q1</accession>
<dbReference type="RefSeq" id="XP_062793619.1">
    <property type="nucleotide sequence ID" value="XM_062937568.1"/>
</dbReference>
<protein>
    <recommendedName>
        <fullName evidence="1">RNase III domain-containing protein</fullName>
    </recommendedName>
</protein>
<dbReference type="SUPFAM" id="SSF69065">
    <property type="entry name" value="RNase III domain-like"/>
    <property type="match status" value="1"/>
</dbReference>
<gene>
    <name evidence="2" type="ORF">IL334_005861</name>
</gene>
<evidence type="ECO:0000313" key="2">
    <source>
        <dbReference type="EMBL" id="WRT68880.1"/>
    </source>
</evidence>
<dbReference type="InterPro" id="IPR000999">
    <property type="entry name" value="RNase_III_dom"/>
</dbReference>
<dbReference type="InterPro" id="IPR036389">
    <property type="entry name" value="RNase_III_sf"/>
</dbReference>
<feature type="domain" description="RNase III" evidence="1">
    <location>
        <begin position="32"/>
        <end position="148"/>
    </location>
</feature>
<evidence type="ECO:0000259" key="1">
    <source>
        <dbReference type="PROSITE" id="PS50142"/>
    </source>
</evidence>
<sequence>MAETEKNHIPTSALVLLDNFTYPPLPPILDGDLEKQVFTHKSVASNLPIELAQKFQSYDKLAHIGDSLLNTFITCLLHSIKPESRSNVATNLRSKLTTREINTRIAKHYGLPGRVQCGGSDKSTFLLSDQLHGEVYEAYIAGLFYSYMNVNDQTNIKSKIGSDHSKKNNLSSTGRDRVSYGQAFDRLSSFLVKIYTPLIQGSYDSYSEYMDTVTELSLGAKAELNQYTQKLRLGTPHYSPAEYLWPDWILENDRRGDHGKVWKSVCTVYKGNGTKITKEGIADGVKPAENVAAFLVLKELKGI</sequence>
<dbReference type="Pfam" id="PF00636">
    <property type="entry name" value="Ribonuclease_3"/>
    <property type="match status" value="1"/>
</dbReference>
<proteinExistence type="predicted"/>
<dbReference type="CDD" id="cd00048">
    <property type="entry name" value="DSRM_SF"/>
    <property type="match status" value="1"/>
</dbReference>
<dbReference type="CDD" id="cd00593">
    <property type="entry name" value="RIBOc"/>
    <property type="match status" value="1"/>
</dbReference>
<dbReference type="Proteomes" id="UP001329825">
    <property type="component" value="Chromosome 8"/>
</dbReference>
<dbReference type="SUPFAM" id="SSF54768">
    <property type="entry name" value="dsRNA-binding domain-like"/>
    <property type="match status" value="1"/>
</dbReference>